<protein>
    <recommendedName>
        <fullName evidence="4 6">dTDP-4-dehydrorhamnose reductase</fullName>
        <ecNumber evidence="3 6">1.1.1.133</ecNumber>
    </recommendedName>
</protein>
<keyword evidence="9" id="KW-1185">Reference proteome</keyword>
<dbReference type="InterPro" id="IPR005913">
    <property type="entry name" value="dTDP_dehydrorham_reduct"/>
</dbReference>
<evidence type="ECO:0000313" key="9">
    <source>
        <dbReference type="Proteomes" id="UP001620461"/>
    </source>
</evidence>
<evidence type="ECO:0000256" key="5">
    <source>
        <dbReference type="ARBA" id="ARBA00048200"/>
    </source>
</evidence>
<keyword evidence="6 8" id="KW-0560">Oxidoreductase</keyword>
<comment type="similarity">
    <text evidence="2 6">Belongs to the dTDP-4-dehydrorhamnose reductase family.</text>
</comment>
<evidence type="ECO:0000256" key="4">
    <source>
        <dbReference type="ARBA" id="ARBA00017099"/>
    </source>
</evidence>
<dbReference type="PANTHER" id="PTHR10491:SF4">
    <property type="entry name" value="METHIONINE ADENOSYLTRANSFERASE 2 SUBUNIT BETA"/>
    <property type="match status" value="1"/>
</dbReference>
<evidence type="ECO:0000256" key="2">
    <source>
        <dbReference type="ARBA" id="ARBA00010944"/>
    </source>
</evidence>
<proteinExistence type="inferred from homology"/>
<dbReference type="RefSeq" id="WP_404547448.1">
    <property type="nucleotide sequence ID" value="NZ_JADIKJ010000012.1"/>
</dbReference>
<dbReference type="EMBL" id="JADIKJ010000012">
    <property type="protein sequence ID" value="MFK2900926.1"/>
    <property type="molecule type" value="Genomic_DNA"/>
</dbReference>
<dbReference type="EC" id="1.1.1.133" evidence="3 6"/>
<dbReference type="Gene3D" id="3.90.25.10">
    <property type="entry name" value="UDP-galactose 4-epimerase, domain 1"/>
    <property type="match status" value="1"/>
</dbReference>
<dbReference type="SUPFAM" id="SSF51735">
    <property type="entry name" value="NAD(P)-binding Rossmann-fold domains"/>
    <property type="match status" value="1"/>
</dbReference>
<dbReference type="NCBIfam" id="TIGR01214">
    <property type="entry name" value="rmlD"/>
    <property type="match status" value="1"/>
</dbReference>
<comment type="function">
    <text evidence="6">Catalyzes the reduction of dTDP-6-deoxy-L-lyxo-4-hexulose to yield dTDP-L-rhamnose.</text>
</comment>
<sequence>MSVLLLGANGQLGRSFLDHGGLAAFGEVIATSRDGRRGDGGTAMVADLAAPASLGTLLDAVRPRIIVNTAAYTAVDRAEQEENLATCVNGEAVDVLARWAAEHGALVVHYSTDYVFDGSASAPYPVDATTAPLGAYGRSKLAGEMALRGSGAAHLLLRTAWVYAPHGHNFLRTMLRLGAEREELRVVADQQGAPTSTALIVEATLAALSAWQHTDQARRSAMLGTHHLVASGHTSWHGFATAIFDAAVARGLLARAPRVVPIRSDEFPTPAKRPAWSVLDNRSFQQTYGYTLPAWQDGLQRVVERLASVADRR</sequence>
<comment type="catalytic activity">
    <reaction evidence="5 6">
        <text>dTDP-beta-L-rhamnose + NADP(+) = dTDP-4-dehydro-beta-L-rhamnose + NADPH + H(+)</text>
        <dbReference type="Rhea" id="RHEA:21796"/>
        <dbReference type="ChEBI" id="CHEBI:15378"/>
        <dbReference type="ChEBI" id="CHEBI:57510"/>
        <dbReference type="ChEBI" id="CHEBI:57783"/>
        <dbReference type="ChEBI" id="CHEBI:58349"/>
        <dbReference type="ChEBI" id="CHEBI:62830"/>
        <dbReference type="EC" id="1.1.1.133"/>
    </reaction>
</comment>
<comment type="caution">
    <text evidence="8">The sequence shown here is derived from an EMBL/GenBank/DDBJ whole genome shotgun (WGS) entry which is preliminary data.</text>
</comment>
<feature type="domain" description="RmlD-like substrate binding" evidence="7">
    <location>
        <begin position="1"/>
        <end position="306"/>
    </location>
</feature>
<dbReference type="CDD" id="cd05254">
    <property type="entry name" value="dTDP_HR_like_SDR_e"/>
    <property type="match status" value="1"/>
</dbReference>
<evidence type="ECO:0000259" key="7">
    <source>
        <dbReference type="Pfam" id="PF04321"/>
    </source>
</evidence>
<gene>
    <name evidence="8" type="primary">rfbD</name>
    <name evidence="8" type="ORF">ISP15_11320</name>
</gene>
<dbReference type="PANTHER" id="PTHR10491">
    <property type="entry name" value="DTDP-4-DEHYDRORHAMNOSE REDUCTASE"/>
    <property type="match status" value="1"/>
</dbReference>
<evidence type="ECO:0000313" key="8">
    <source>
        <dbReference type="EMBL" id="MFK2900926.1"/>
    </source>
</evidence>
<keyword evidence="6" id="KW-0521">NADP</keyword>
<organism evidence="8 9">
    <name type="scientific">Dyella jejuensis</name>
    <dbReference type="NCBI Taxonomy" id="1432009"/>
    <lineage>
        <taxon>Bacteria</taxon>
        <taxon>Pseudomonadati</taxon>
        <taxon>Pseudomonadota</taxon>
        <taxon>Gammaproteobacteria</taxon>
        <taxon>Lysobacterales</taxon>
        <taxon>Rhodanobacteraceae</taxon>
        <taxon>Dyella</taxon>
    </lineage>
</organism>
<evidence type="ECO:0000256" key="3">
    <source>
        <dbReference type="ARBA" id="ARBA00012929"/>
    </source>
</evidence>
<dbReference type="Proteomes" id="UP001620461">
    <property type="component" value="Unassembled WGS sequence"/>
</dbReference>
<name>A0ABW8JKY9_9GAMM</name>
<dbReference type="Gene3D" id="3.40.50.720">
    <property type="entry name" value="NAD(P)-binding Rossmann-like Domain"/>
    <property type="match status" value="1"/>
</dbReference>
<evidence type="ECO:0000256" key="1">
    <source>
        <dbReference type="ARBA" id="ARBA00004781"/>
    </source>
</evidence>
<dbReference type="InterPro" id="IPR036291">
    <property type="entry name" value="NAD(P)-bd_dom_sf"/>
</dbReference>
<comment type="pathway">
    <text evidence="1 6">Carbohydrate biosynthesis; dTDP-L-rhamnose biosynthesis.</text>
</comment>
<dbReference type="InterPro" id="IPR029903">
    <property type="entry name" value="RmlD-like-bd"/>
</dbReference>
<evidence type="ECO:0000256" key="6">
    <source>
        <dbReference type="RuleBase" id="RU364082"/>
    </source>
</evidence>
<reference evidence="8 9" key="1">
    <citation type="submission" date="2020-10" db="EMBL/GenBank/DDBJ databases">
        <title>Phylogeny of dyella-like bacteria.</title>
        <authorList>
            <person name="Fu J."/>
        </authorList>
    </citation>
    <scope>NUCLEOTIDE SEQUENCE [LARGE SCALE GENOMIC DNA]</scope>
    <source>
        <strain evidence="8 9">JP1</strain>
    </source>
</reference>
<dbReference type="GO" id="GO:0008831">
    <property type="term" value="F:dTDP-4-dehydrorhamnose reductase activity"/>
    <property type="evidence" value="ECO:0007669"/>
    <property type="project" value="UniProtKB-EC"/>
</dbReference>
<accession>A0ABW8JKY9</accession>
<comment type="cofactor">
    <cofactor evidence="6">
        <name>Mg(2+)</name>
        <dbReference type="ChEBI" id="CHEBI:18420"/>
    </cofactor>
    <text evidence="6">Binds 1 Mg(2+) ion per monomer.</text>
</comment>
<dbReference type="Pfam" id="PF04321">
    <property type="entry name" value="RmlD_sub_bind"/>
    <property type="match status" value="1"/>
</dbReference>